<dbReference type="InterPro" id="IPR044053">
    <property type="entry name" value="AsaB-like"/>
</dbReference>
<dbReference type="EMBL" id="LAFY01004376">
    <property type="protein sequence ID" value="KJX93087.1"/>
    <property type="molecule type" value="Genomic_DNA"/>
</dbReference>
<protein>
    <submittedName>
        <fullName evidence="3">Uncharacterized protein</fullName>
    </submittedName>
</protein>
<keyword evidence="4" id="KW-1185">Reference proteome</keyword>
<comment type="similarity">
    <text evidence="2">Belongs to the asaB hydroxylase/desaturase family.</text>
</comment>
<organism evidence="3 4">
    <name type="scientific">Zymoseptoria brevis</name>
    <dbReference type="NCBI Taxonomy" id="1047168"/>
    <lineage>
        <taxon>Eukaryota</taxon>
        <taxon>Fungi</taxon>
        <taxon>Dikarya</taxon>
        <taxon>Ascomycota</taxon>
        <taxon>Pezizomycotina</taxon>
        <taxon>Dothideomycetes</taxon>
        <taxon>Dothideomycetidae</taxon>
        <taxon>Mycosphaerellales</taxon>
        <taxon>Mycosphaerellaceae</taxon>
        <taxon>Zymoseptoria</taxon>
    </lineage>
</organism>
<dbReference type="NCBIfam" id="NF041278">
    <property type="entry name" value="CmcJ_NvfI_EfuI"/>
    <property type="match status" value="1"/>
</dbReference>
<proteinExistence type="inferred from homology"/>
<evidence type="ECO:0000313" key="3">
    <source>
        <dbReference type="EMBL" id="KJX93087.1"/>
    </source>
</evidence>
<dbReference type="PANTHER" id="PTHR34598:SF3">
    <property type="entry name" value="OXIDOREDUCTASE AN1597"/>
    <property type="match status" value="1"/>
</dbReference>
<keyword evidence="1" id="KW-0560">Oxidoreductase</keyword>
<name>A0A0F4G7V2_9PEZI</name>
<dbReference type="AlphaFoldDB" id="A0A0F4G7V2"/>
<dbReference type="Proteomes" id="UP000033647">
    <property type="component" value="Unassembled WGS sequence"/>
</dbReference>
<gene>
    <name evidence="3" type="ORF">TI39_contig4417g00005</name>
</gene>
<dbReference type="OrthoDB" id="412788at2759"/>
<evidence type="ECO:0000256" key="2">
    <source>
        <dbReference type="ARBA" id="ARBA00023604"/>
    </source>
</evidence>
<dbReference type="GO" id="GO:0016491">
    <property type="term" value="F:oxidoreductase activity"/>
    <property type="evidence" value="ECO:0007669"/>
    <property type="project" value="UniProtKB-KW"/>
</dbReference>
<evidence type="ECO:0000256" key="1">
    <source>
        <dbReference type="ARBA" id="ARBA00023002"/>
    </source>
</evidence>
<reference evidence="3 4" key="1">
    <citation type="submission" date="2015-03" db="EMBL/GenBank/DDBJ databases">
        <title>RNA-seq based gene annotation and comparative genomics of four Zymoseptoria species reveal species-specific pathogenicity related genes and transposable element activity.</title>
        <authorList>
            <person name="Grandaubert J."/>
            <person name="Bhattacharyya A."/>
            <person name="Stukenbrock E.H."/>
        </authorList>
    </citation>
    <scope>NUCLEOTIDE SEQUENCE [LARGE SCALE GENOMIC DNA]</scope>
    <source>
        <strain evidence="3 4">Zb18110</strain>
    </source>
</reference>
<accession>A0A0F4G7V2</accession>
<evidence type="ECO:0000313" key="4">
    <source>
        <dbReference type="Proteomes" id="UP000033647"/>
    </source>
</evidence>
<sequence>MKPALKVPIRVTDVRSLPEGPSVKKNGYELVHLHSSLPEECFLNHTLPEHKADIDAVYMEECRRLAMEKTGAAEAFPYVFRVRNQSKDLIDVERSDFHSDTVPIVHVDRDPSTAPDRLRSSLGTQRANALMAKYRTMGSINVWRPIKSRVEKWPLMLVDHSSVLDWDYDTHMGRLHFLNDRRAGVRGSKSHETLLTFDPRYRYYYARDMTSDEAWLFYAYHSNTALGVPHSAFWDDKTSSEAATRWSIEVRIWVFFDDERKPESTDMKQGLEI</sequence>
<dbReference type="PANTHER" id="PTHR34598">
    <property type="entry name" value="BLL6449 PROTEIN"/>
    <property type="match status" value="1"/>
</dbReference>
<comment type="caution">
    <text evidence="3">The sequence shown here is derived from an EMBL/GenBank/DDBJ whole genome shotgun (WGS) entry which is preliminary data.</text>
</comment>